<sequence length="287" mass="31658">MIGNHPYRLEVALHDVIMAGDGWNITLPENPGARPIVQTVTENDEKCPVFGPAFLQKALNVVSDRAVRVRGEISTDWPRRSTKPDHDGVVRHPLWGGESDAWFCLHCSGKLTGIQLAQNLWHCPGCGASPLDIFDTAFWCDDEAKSLQPVKTEGAVDGDKPDFGVVDDRPKLELNGEKITLLIRSALLDDATNISEKLGALQAEITVDDENDVWISLEEDLWPQDKEPVQALIVAAKLGLEVELESTWSTIPFHWPGLGELTSSTSEYTQMMLDAYAQCDSLPNSKT</sequence>
<reference evidence="1 2" key="1">
    <citation type="submission" date="2020-08" db="EMBL/GenBank/DDBJ databases">
        <title>Genomic Encyclopedia of Type Strains, Phase IV (KMG-V): Genome sequencing to study the core and pangenomes of soil and plant-associated prokaryotes.</title>
        <authorList>
            <person name="Whitman W."/>
        </authorList>
    </citation>
    <scope>NUCLEOTIDE SEQUENCE [LARGE SCALE GENOMIC DNA]</scope>
    <source>
        <strain evidence="1 2">SEMIA 402</strain>
    </source>
</reference>
<comment type="caution">
    <text evidence="1">The sequence shown here is derived from an EMBL/GenBank/DDBJ whole genome shotgun (WGS) entry which is preliminary data.</text>
</comment>
<dbReference type="EMBL" id="JACIGM010000009">
    <property type="protein sequence ID" value="MBB4276390.1"/>
    <property type="molecule type" value="Genomic_DNA"/>
</dbReference>
<dbReference type="Proteomes" id="UP000533641">
    <property type="component" value="Unassembled WGS sequence"/>
</dbReference>
<evidence type="ECO:0000313" key="2">
    <source>
        <dbReference type="Proteomes" id="UP000533641"/>
    </source>
</evidence>
<proteinExistence type="predicted"/>
<protein>
    <submittedName>
        <fullName evidence="1">Uncharacterized protein</fullName>
    </submittedName>
</protein>
<dbReference type="AlphaFoldDB" id="A0A7W6RR59"/>
<gene>
    <name evidence="1" type="ORF">GGE12_004187</name>
</gene>
<name>A0A7W6RR59_9HYPH</name>
<accession>A0A7W6RR59</accession>
<organism evidence="1 2">
    <name type="scientific">Rhizobium mongolense</name>
    <dbReference type="NCBI Taxonomy" id="57676"/>
    <lineage>
        <taxon>Bacteria</taxon>
        <taxon>Pseudomonadati</taxon>
        <taxon>Pseudomonadota</taxon>
        <taxon>Alphaproteobacteria</taxon>
        <taxon>Hyphomicrobiales</taxon>
        <taxon>Rhizobiaceae</taxon>
        <taxon>Rhizobium/Agrobacterium group</taxon>
        <taxon>Rhizobium</taxon>
    </lineage>
</organism>
<evidence type="ECO:0000313" key="1">
    <source>
        <dbReference type="EMBL" id="MBB4276390.1"/>
    </source>
</evidence>